<dbReference type="GO" id="GO:0003723">
    <property type="term" value="F:RNA binding"/>
    <property type="evidence" value="ECO:0007669"/>
    <property type="project" value="UniProtKB-KW"/>
</dbReference>
<evidence type="ECO:0000256" key="7">
    <source>
        <dbReference type="ARBA" id="ARBA00022917"/>
    </source>
</evidence>
<accession>A0AAX2J618</accession>
<evidence type="ECO:0000313" key="15">
    <source>
        <dbReference type="Proteomes" id="UP000249008"/>
    </source>
</evidence>
<dbReference type="Pfam" id="PF00579">
    <property type="entry name" value="tRNA-synt_1b"/>
    <property type="match status" value="1"/>
</dbReference>
<keyword evidence="6 12" id="KW-0694">RNA-binding</keyword>
<dbReference type="InterPro" id="IPR001412">
    <property type="entry name" value="aa-tRNA-synth_I_CS"/>
</dbReference>
<dbReference type="PROSITE" id="PS50889">
    <property type="entry name" value="S4"/>
    <property type="match status" value="1"/>
</dbReference>
<protein>
    <recommendedName>
        <fullName evidence="11">Tyrosine--tRNA ligase</fullName>
        <ecNumber evidence="11">6.1.1.1</ecNumber>
    </recommendedName>
    <alternativeName>
        <fullName evidence="11">Tyrosyl-tRNA synthetase</fullName>
        <shortName evidence="11">TyrRS</shortName>
    </alternativeName>
</protein>
<feature type="binding site" evidence="11">
    <location>
        <position position="172"/>
    </location>
    <ligand>
        <name>L-tyrosine</name>
        <dbReference type="ChEBI" id="CHEBI:58315"/>
    </ligand>
</feature>
<dbReference type="GeneID" id="78454631"/>
<comment type="function">
    <text evidence="11">Catalyzes the attachment of tyrosine to tRNA(Tyr) in a two-step reaction: tyrosine is first activated by ATP to form Tyr-AMP and then transferred to the acceptor end of tRNA(Tyr).</text>
</comment>
<dbReference type="InterPro" id="IPR024107">
    <property type="entry name" value="Tyr-tRNA-ligase_bac_1"/>
</dbReference>
<dbReference type="Gene3D" id="3.40.50.620">
    <property type="entry name" value="HUPs"/>
    <property type="match status" value="1"/>
</dbReference>
<dbReference type="InterPro" id="IPR024088">
    <property type="entry name" value="Tyr-tRNA-ligase_bac-type"/>
</dbReference>
<evidence type="ECO:0000313" key="14">
    <source>
        <dbReference type="EMBL" id="SQI99326.1"/>
    </source>
</evidence>
<dbReference type="RefSeq" id="WP_005982668.1">
    <property type="nucleotide sequence ID" value="NZ_CABKNW010000008.1"/>
</dbReference>
<keyword evidence="3 11" id="KW-0436">Ligase</keyword>
<comment type="subcellular location">
    <subcellularLocation>
        <location evidence="1 11">Cytoplasm</location>
    </subcellularLocation>
</comment>
<evidence type="ECO:0000256" key="8">
    <source>
        <dbReference type="ARBA" id="ARBA00023146"/>
    </source>
</evidence>
<dbReference type="Gene3D" id="3.10.290.10">
    <property type="entry name" value="RNA-binding S4 domain"/>
    <property type="match status" value="1"/>
</dbReference>
<evidence type="ECO:0000256" key="3">
    <source>
        <dbReference type="ARBA" id="ARBA00022598"/>
    </source>
</evidence>
<dbReference type="GO" id="GO:0005524">
    <property type="term" value="F:ATP binding"/>
    <property type="evidence" value="ECO:0007669"/>
    <property type="project" value="UniProtKB-UniRule"/>
</dbReference>
<dbReference type="Pfam" id="PF22421">
    <property type="entry name" value="SYY_C-terminal"/>
    <property type="match status" value="1"/>
</dbReference>
<dbReference type="EMBL" id="LS483487">
    <property type="protein sequence ID" value="SQI99326.1"/>
    <property type="molecule type" value="Genomic_DNA"/>
</dbReference>
<comment type="catalytic activity">
    <reaction evidence="9 11">
        <text>tRNA(Tyr) + L-tyrosine + ATP = L-tyrosyl-tRNA(Tyr) + AMP + diphosphate + H(+)</text>
        <dbReference type="Rhea" id="RHEA:10220"/>
        <dbReference type="Rhea" id="RHEA-COMP:9706"/>
        <dbReference type="Rhea" id="RHEA-COMP:9707"/>
        <dbReference type="ChEBI" id="CHEBI:15378"/>
        <dbReference type="ChEBI" id="CHEBI:30616"/>
        <dbReference type="ChEBI" id="CHEBI:33019"/>
        <dbReference type="ChEBI" id="CHEBI:58315"/>
        <dbReference type="ChEBI" id="CHEBI:78442"/>
        <dbReference type="ChEBI" id="CHEBI:78536"/>
        <dbReference type="ChEBI" id="CHEBI:456215"/>
        <dbReference type="EC" id="6.1.1.1"/>
    </reaction>
</comment>
<evidence type="ECO:0000256" key="9">
    <source>
        <dbReference type="ARBA" id="ARBA00048248"/>
    </source>
</evidence>
<feature type="binding site" evidence="11">
    <location>
        <position position="231"/>
    </location>
    <ligand>
        <name>ATP</name>
        <dbReference type="ChEBI" id="CHEBI:30616"/>
    </ligand>
</feature>
<dbReference type="AlphaFoldDB" id="A0AAX2J618"/>
<comment type="subunit">
    <text evidence="11">Homodimer.</text>
</comment>
<dbReference type="PRINTS" id="PR01040">
    <property type="entry name" value="TRNASYNTHTYR"/>
</dbReference>
<feature type="binding site" evidence="11">
    <location>
        <position position="35"/>
    </location>
    <ligand>
        <name>L-tyrosine</name>
        <dbReference type="ChEBI" id="CHEBI:58315"/>
    </ligand>
</feature>
<dbReference type="GO" id="GO:0042803">
    <property type="term" value="F:protein homodimerization activity"/>
    <property type="evidence" value="ECO:0007669"/>
    <property type="project" value="UniProtKB-ARBA"/>
</dbReference>
<dbReference type="InterPro" id="IPR036986">
    <property type="entry name" value="S4_RNA-bd_sf"/>
</dbReference>
<evidence type="ECO:0000256" key="1">
    <source>
        <dbReference type="ARBA" id="ARBA00004496"/>
    </source>
</evidence>
<dbReference type="NCBIfam" id="TIGR00234">
    <property type="entry name" value="tyrS"/>
    <property type="match status" value="1"/>
</dbReference>
<keyword evidence="8 11" id="KW-0030">Aminoacyl-tRNA synthetase</keyword>
<feature type="domain" description="Tyrosine--tRNA ligase SYY-like C-terminal" evidence="13">
    <location>
        <begin position="324"/>
        <end position="401"/>
    </location>
</feature>
<dbReference type="InterPro" id="IPR054608">
    <property type="entry name" value="SYY-like_C"/>
</dbReference>
<dbReference type="GO" id="GO:0005829">
    <property type="term" value="C:cytosol"/>
    <property type="evidence" value="ECO:0007669"/>
    <property type="project" value="TreeGrafter"/>
</dbReference>
<evidence type="ECO:0000256" key="5">
    <source>
        <dbReference type="ARBA" id="ARBA00022840"/>
    </source>
</evidence>
<evidence type="ECO:0000256" key="10">
    <source>
        <dbReference type="ARBA" id="ARBA00060965"/>
    </source>
</evidence>
<name>A0AAX2J618_9FUSO</name>
<dbReference type="GO" id="GO:0006437">
    <property type="term" value="P:tyrosyl-tRNA aminoacylation"/>
    <property type="evidence" value="ECO:0007669"/>
    <property type="project" value="UniProtKB-UniRule"/>
</dbReference>
<keyword evidence="7 11" id="KW-0648">Protein biosynthesis</keyword>
<keyword evidence="5 11" id="KW-0067">ATP-binding</keyword>
<evidence type="ECO:0000259" key="13">
    <source>
        <dbReference type="Pfam" id="PF22421"/>
    </source>
</evidence>
<feature type="short sequence motif" description="'KMSKS' region" evidence="11">
    <location>
        <begin position="228"/>
        <end position="232"/>
    </location>
</feature>
<dbReference type="HAMAP" id="MF_02006">
    <property type="entry name" value="Tyr_tRNA_synth_type1"/>
    <property type="match status" value="1"/>
</dbReference>
<dbReference type="Proteomes" id="UP000249008">
    <property type="component" value="Chromosome 1"/>
</dbReference>
<dbReference type="SUPFAM" id="SSF55174">
    <property type="entry name" value="Alpha-L RNA-binding motif"/>
    <property type="match status" value="1"/>
</dbReference>
<evidence type="ECO:0000256" key="2">
    <source>
        <dbReference type="ARBA" id="ARBA00022490"/>
    </source>
</evidence>
<dbReference type="EC" id="6.1.1.1" evidence="11"/>
<dbReference type="CDD" id="cd00805">
    <property type="entry name" value="TyrRS_core"/>
    <property type="match status" value="1"/>
</dbReference>
<organism evidence="14 15">
    <name type="scientific">Fusobacterium ulcerans</name>
    <dbReference type="NCBI Taxonomy" id="861"/>
    <lineage>
        <taxon>Bacteria</taxon>
        <taxon>Fusobacteriati</taxon>
        <taxon>Fusobacteriota</taxon>
        <taxon>Fusobacteriia</taxon>
        <taxon>Fusobacteriales</taxon>
        <taxon>Fusobacteriaceae</taxon>
        <taxon>Fusobacterium</taxon>
    </lineage>
</organism>
<evidence type="ECO:0000256" key="4">
    <source>
        <dbReference type="ARBA" id="ARBA00022741"/>
    </source>
</evidence>
<keyword evidence="4 11" id="KW-0547">Nucleotide-binding</keyword>
<feature type="binding site" evidence="11">
    <location>
        <position position="168"/>
    </location>
    <ligand>
        <name>L-tyrosine</name>
        <dbReference type="ChEBI" id="CHEBI:58315"/>
    </ligand>
</feature>
<dbReference type="PROSITE" id="PS00178">
    <property type="entry name" value="AA_TRNA_LIGASE_I"/>
    <property type="match status" value="1"/>
</dbReference>
<feature type="short sequence motif" description="'HIGH' region" evidence="11">
    <location>
        <begin position="40"/>
        <end position="49"/>
    </location>
</feature>
<evidence type="ECO:0000256" key="6">
    <source>
        <dbReference type="ARBA" id="ARBA00022884"/>
    </source>
</evidence>
<dbReference type="SUPFAM" id="SSF52374">
    <property type="entry name" value="Nucleotidylyl transferase"/>
    <property type="match status" value="1"/>
</dbReference>
<dbReference type="PANTHER" id="PTHR11766:SF0">
    <property type="entry name" value="TYROSINE--TRNA LIGASE, MITOCHONDRIAL"/>
    <property type="match status" value="1"/>
</dbReference>
<dbReference type="InterPro" id="IPR014729">
    <property type="entry name" value="Rossmann-like_a/b/a_fold"/>
</dbReference>
<dbReference type="KEGG" id="ful:C4N20_07410"/>
<evidence type="ECO:0000256" key="11">
    <source>
        <dbReference type="HAMAP-Rule" id="MF_02006"/>
    </source>
</evidence>
<sequence>MENVFDVLVGRGYLKQFTHEEEMREILGKEKVTFYIGFDPTADSLHVGHFIAMMFMSHMQKHGHRPIALLGGGTAMIGDPSGRTDMRTMMSKETIAHNVASIKKQMEKFIDFSDGKAILENNADWLLGLNYVDFIRDIGAHFSVNRMLAAECFKSRMEAGLSFLEFNYMLMQGYDFLVLNQKHGCTMQLGGDDQWSNMIAGVELIRKKEQKQAFAMTCTLLTNSEGKKMGKTAKGALWLDPEKTSPYEFYQYWRNVDDADVEKCLSLLTFIPMDEVKRLSALEGAEINEAKKILAFEITKMIHGEEEALKAKTAAEALFGGGQDMSNVPSVEIEESALGTGLVDFLVEKGILKTKSEGRRLVQQNGLNVGDSKVTDFAMPITKELFTDGEFLVKIGKKKYHKVVLK</sequence>
<dbReference type="FunFam" id="1.10.240.10:FF:000001">
    <property type="entry name" value="Tyrosine--tRNA ligase"/>
    <property type="match status" value="1"/>
</dbReference>
<proteinExistence type="inferred from homology"/>
<dbReference type="Gene3D" id="1.10.240.10">
    <property type="entry name" value="Tyrosyl-Transfer RNA Synthetase"/>
    <property type="match status" value="1"/>
</dbReference>
<gene>
    <name evidence="11 14" type="primary">tyrS</name>
    <name evidence="14" type="ORF">NCTC12112_00029</name>
</gene>
<comment type="similarity">
    <text evidence="10 11">Belongs to the class-I aminoacyl-tRNA synthetase family. TyrS type 1 subfamily.</text>
</comment>
<dbReference type="PANTHER" id="PTHR11766">
    <property type="entry name" value="TYROSYL-TRNA SYNTHETASE"/>
    <property type="match status" value="1"/>
</dbReference>
<dbReference type="FunFam" id="3.40.50.620:FF:000008">
    <property type="entry name" value="Tyrosine--tRNA ligase"/>
    <property type="match status" value="1"/>
</dbReference>
<reference evidence="14 15" key="1">
    <citation type="submission" date="2018-06" db="EMBL/GenBank/DDBJ databases">
        <authorList>
            <consortium name="Pathogen Informatics"/>
            <person name="Doyle S."/>
        </authorList>
    </citation>
    <scope>NUCLEOTIDE SEQUENCE [LARGE SCALE GENOMIC DNA]</scope>
    <source>
        <strain evidence="14 15">NCTC12112</strain>
    </source>
</reference>
<dbReference type="InterPro" id="IPR002305">
    <property type="entry name" value="aa-tRNA-synth_Ic"/>
</dbReference>
<dbReference type="InterPro" id="IPR002307">
    <property type="entry name" value="Tyr-tRNA-ligase"/>
</dbReference>
<dbReference type="GO" id="GO:0004831">
    <property type="term" value="F:tyrosine-tRNA ligase activity"/>
    <property type="evidence" value="ECO:0007669"/>
    <property type="project" value="UniProtKB-UniRule"/>
</dbReference>
<evidence type="ECO:0000256" key="12">
    <source>
        <dbReference type="PROSITE-ProRule" id="PRU00182"/>
    </source>
</evidence>
<keyword evidence="2 11" id="KW-0963">Cytoplasm</keyword>